<dbReference type="STRING" id="299467.A0A443RVB0"/>
<keyword evidence="8" id="KW-0325">Glycoprotein</keyword>
<feature type="non-terminal residue" evidence="11">
    <location>
        <position position="1"/>
    </location>
</feature>
<gene>
    <name evidence="11" type="ORF">B4U80_04520</name>
</gene>
<dbReference type="EMBL" id="NCKV01030626">
    <property type="protein sequence ID" value="RWS19068.1"/>
    <property type="molecule type" value="Genomic_DNA"/>
</dbReference>
<comment type="subcellular location">
    <subcellularLocation>
        <location evidence="1 10">Secreted</location>
        <location evidence="1 10">Extracellular space</location>
        <location evidence="1 10">Extracellular matrix</location>
    </subcellularLocation>
</comment>
<accession>A0A443RVB0</accession>
<evidence type="ECO:0000313" key="12">
    <source>
        <dbReference type="Proteomes" id="UP000288716"/>
    </source>
</evidence>
<dbReference type="GO" id="GO:0060070">
    <property type="term" value="P:canonical Wnt signaling pathway"/>
    <property type="evidence" value="ECO:0007669"/>
    <property type="project" value="TreeGrafter"/>
</dbReference>
<keyword evidence="5" id="KW-0272">Extracellular matrix</keyword>
<keyword evidence="3 10" id="KW-0217">Developmental protein</keyword>
<organism evidence="11 12">
    <name type="scientific">Leptotrombidium deliense</name>
    <dbReference type="NCBI Taxonomy" id="299467"/>
    <lineage>
        <taxon>Eukaryota</taxon>
        <taxon>Metazoa</taxon>
        <taxon>Ecdysozoa</taxon>
        <taxon>Arthropoda</taxon>
        <taxon>Chelicerata</taxon>
        <taxon>Arachnida</taxon>
        <taxon>Acari</taxon>
        <taxon>Acariformes</taxon>
        <taxon>Trombidiformes</taxon>
        <taxon>Prostigmata</taxon>
        <taxon>Anystina</taxon>
        <taxon>Parasitengona</taxon>
        <taxon>Trombiculoidea</taxon>
        <taxon>Trombiculidae</taxon>
        <taxon>Leptotrombidium</taxon>
    </lineage>
</organism>
<proteinExistence type="inferred from homology"/>
<comment type="function">
    <text evidence="10">Ligand for members of the frizzled family of seven transmembrane receptors.</text>
</comment>
<evidence type="ECO:0000256" key="1">
    <source>
        <dbReference type="ARBA" id="ARBA00004498"/>
    </source>
</evidence>
<evidence type="ECO:0000256" key="6">
    <source>
        <dbReference type="ARBA" id="ARBA00022687"/>
    </source>
</evidence>
<dbReference type="GO" id="GO:0005125">
    <property type="term" value="F:cytokine activity"/>
    <property type="evidence" value="ECO:0007669"/>
    <property type="project" value="TreeGrafter"/>
</dbReference>
<comment type="caution">
    <text evidence="11">The sequence shown here is derived from an EMBL/GenBank/DDBJ whole genome shotgun (WGS) entry which is preliminary data.</text>
</comment>
<evidence type="ECO:0000256" key="10">
    <source>
        <dbReference type="RuleBase" id="RU003500"/>
    </source>
</evidence>
<dbReference type="VEuPathDB" id="VectorBase:LDEU012972"/>
<dbReference type="GO" id="GO:0045165">
    <property type="term" value="P:cell fate commitment"/>
    <property type="evidence" value="ECO:0007669"/>
    <property type="project" value="TreeGrafter"/>
</dbReference>
<evidence type="ECO:0000256" key="3">
    <source>
        <dbReference type="ARBA" id="ARBA00022473"/>
    </source>
</evidence>
<keyword evidence="9" id="KW-0449">Lipoprotein</keyword>
<dbReference type="InterPro" id="IPR005817">
    <property type="entry name" value="Wnt"/>
</dbReference>
<sequence>RTRKQKPQIYPLESQFKQHSENDLVYLYSSPDYCERNEKFGSFGTHGRVCNKTSTGSDGCGQLCCGRDEFT</sequence>
<evidence type="ECO:0000256" key="4">
    <source>
        <dbReference type="ARBA" id="ARBA00022525"/>
    </source>
</evidence>
<evidence type="ECO:0000256" key="5">
    <source>
        <dbReference type="ARBA" id="ARBA00022530"/>
    </source>
</evidence>
<keyword evidence="7" id="KW-1015">Disulfide bond</keyword>
<keyword evidence="6 10" id="KW-0879">Wnt signaling pathway</keyword>
<protein>
    <recommendedName>
        <fullName evidence="10">Protein Wnt</fullName>
    </recommendedName>
</protein>
<dbReference type="PANTHER" id="PTHR12027:SF101">
    <property type="entry name" value="PROTEIN WNT-4"/>
    <property type="match status" value="1"/>
</dbReference>
<reference evidence="11 12" key="1">
    <citation type="journal article" date="2018" name="Gigascience">
        <title>Genomes of trombidid mites reveal novel predicted allergens and laterally-transferred genes associated with secondary metabolism.</title>
        <authorList>
            <person name="Dong X."/>
            <person name="Chaisiri K."/>
            <person name="Xia D."/>
            <person name="Armstrong S.D."/>
            <person name="Fang Y."/>
            <person name="Donnelly M.J."/>
            <person name="Kadowaki T."/>
            <person name="McGarry J.W."/>
            <person name="Darby A.C."/>
            <person name="Makepeace B.L."/>
        </authorList>
    </citation>
    <scope>NUCLEOTIDE SEQUENCE [LARGE SCALE GENOMIC DNA]</scope>
    <source>
        <strain evidence="11">UoL-UT</strain>
    </source>
</reference>
<dbReference type="GO" id="GO:0005109">
    <property type="term" value="F:frizzled binding"/>
    <property type="evidence" value="ECO:0007669"/>
    <property type="project" value="TreeGrafter"/>
</dbReference>
<name>A0A443RVB0_9ACAR</name>
<comment type="similarity">
    <text evidence="2 10">Belongs to the Wnt family.</text>
</comment>
<dbReference type="PANTHER" id="PTHR12027">
    <property type="entry name" value="WNT RELATED"/>
    <property type="match status" value="1"/>
</dbReference>
<dbReference type="GO" id="GO:0030182">
    <property type="term" value="P:neuron differentiation"/>
    <property type="evidence" value="ECO:0007669"/>
    <property type="project" value="TreeGrafter"/>
</dbReference>
<dbReference type="AlphaFoldDB" id="A0A443RVB0"/>
<dbReference type="OrthoDB" id="6495905at2759"/>
<evidence type="ECO:0000256" key="2">
    <source>
        <dbReference type="ARBA" id="ARBA00005683"/>
    </source>
</evidence>
<dbReference type="Proteomes" id="UP000288716">
    <property type="component" value="Unassembled WGS sequence"/>
</dbReference>
<keyword evidence="4" id="KW-0964">Secreted</keyword>
<keyword evidence="12" id="KW-1185">Reference proteome</keyword>
<evidence type="ECO:0000313" key="11">
    <source>
        <dbReference type="EMBL" id="RWS19068.1"/>
    </source>
</evidence>
<dbReference type="Pfam" id="PF00110">
    <property type="entry name" value="wnt"/>
    <property type="match status" value="1"/>
</dbReference>
<evidence type="ECO:0000256" key="8">
    <source>
        <dbReference type="ARBA" id="ARBA00023180"/>
    </source>
</evidence>
<dbReference type="GO" id="GO:0005615">
    <property type="term" value="C:extracellular space"/>
    <property type="evidence" value="ECO:0007669"/>
    <property type="project" value="TreeGrafter"/>
</dbReference>
<evidence type="ECO:0000256" key="7">
    <source>
        <dbReference type="ARBA" id="ARBA00023157"/>
    </source>
</evidence>
<evidence type="ECO:0000256" key="9">
    <source>
        <dbReference type="ARBA" id="ARBA00023288"/>
    </source>
</evidence>